<gene>
    <name evidence="4" type="ORF">IC230_18065</name>
</gene>
<dbReference type="AlphaFoldDB" id="A0A927B3Q5"/>
<proteinExistence type="predicted"/>
<dbReference type="PANTHER" id="PTHR43046:SF14">
    <property type="entry name" value="MUTT_NUDIX FAMILY PROTEIN"/>
    <property type="match status" value="1"/>
</dbReference>
<name>A0A927B3Q5_9BACT</name>
<dbReference type="PROSITE" id="PS00893">
    <property type="entry name" value="NUDIX_BOX"/>
    <property type="match status" value="1"/>
</dbReference>
<keyword evidence="5" id="KW-1185">Reference proteome</keyword>
<dbReference type="EMBL" id="JACXAA010000006">
    <property type="protein sequence ID" value="MBD2754814.1"/>
    <property type="molecule type" value="Genomic_DNA"/>
</dbReference>
<accession>A0A927B3Q5</accession>
<comment type="caution">
    <text evidence="4">The sequence shown here is derived from an EMBL/GenBank/DDBJ whole genome shotgun (WGS) entry which is preliminary data.</text>
</comment>
<dbReference type="InterPro" id="IPR000086">
    <property type="entry name" value="NUDIX_hydrolase_dom"/>
</dbReference>
<evidence type="ECO:0000256" key="2">
    <source>
        <dbReference type="ARBA" id="ARBA00022801"/>
    </source>
</evidence>
<dbReference type="Gene3D" id="3.90.79.10">
    <property type="entry name" value="Nucleoside Triphosphate Pyrophosphohydrolase"/>
    <property type="match status" value="1"/>
</dbReference>
<dbReference type="PANTHER" id="PTHR43046">
    <property type="entry name" value="GDP-MANNOSE MANNOSYL HYDROLASE"/>
    <property type="match status" value="1"/>
</dbReference>
<evidence type="ECO:0000259" key="3">
    <source>
        <dbReference type="PROSITE" id="PS51462"/>
    </source>
</evidence>
<evidence type="ECO:0000313" key="4">
    <source>
        <dbReference type="EMBL" id="MBD2754814.1"/>
    </source>
</evidence>
<organism evidence="4 5">
    <name type="scientific">Spirosoma validum</name>
    <dbReference type="NCBI Taxonomy" id="2771355"/>
    <lineage>
        <taxon>Bacteria</taxon>
        <taxon>Pseudomonadati</taxon>
        <taxon>Bacteroidota</taxon>
        <taxon>Cytophagia</taxon>
        <taxon>Cytophagales</taxon>
        <taxon>Cytophagaceae</taxon>
        <taxon>Spirosoma</taxon>
    </lineage>
</organism>
<reference evidence="4" key="1">
    <citation type="submission" date="2020-09" db="EMBL/GenBank/DDBJ databases">
        <authorList>
            <person name="Kim M.K."/>
        </authorList>
    </citation>
    <scope>NUCLEOTIDE SEQUENCE</scope>
    <source>
        <strain evidence="4">BT704</strain>
    </source>
</reference>
<dbReference type="SUPFAM" id="SSF55811">
    <property type="entry name" value="Nudix"/>
    <property type="match status" value="1"/>
</dbReference>
<dbReference type="GO" id="GO:0016787">
    <property type="term" value="F:hydrolase activity"/>
    <property type="evidence" value="ECO:0007669"/>
    <property type="project" value="UniProtKB-KW"/>
</dbReference>
<dbReference type="Proteomes" id="UP000653797">
    <property type="component" value="Unassembled WGS sequence"/>
</dbReference>
<feature type="domain" description="Nudix hydrolase" evidence="3">
    <location>
        <begin position="1"/>
        <end position="134"/>
    </location>
</feature>
<evidence type="ECO:0000313" key="5">
    <source>
        <dbReference type="Proteomes" id="UP000653797"/>
    </source>
</evidence>
<comment type="cofactor">
    <cofactor evidence="1">
        <name>Mg(2+)</name>
        <dbReference type="ChEBI" id="CHEBI:18420"/>
    </cofactor>
</comment>
<evidence type="ECO:0000256" key="1">
    <source>
        <dbReference type="ARBA" id="ARBA00001946"/>
    </source>
</evidence>
<keyword evidence="2 4" id="KW-0378">Hydrolase</keyword>
<dbReference type="Pfam" id="PF00293">
    <property type="entry name" value="NUDIX"/>
    <property type="match status" value="1"/>
</dbReference>
<dbReference type="PROSITE" id="PS51462">
    <property type="entry name" value="NUDIX"/>
    <property type="match status" value="1"/>
</dbReference>
<dbReference type="InterPro" id="IPR015797">
    <property type="entry name" value="NUDIX_hydrolase-like_dom_sf"/>
</dbReference>
<sequence length="150" mass="16956">MKVRPSALIWRHQADQPEILLMRYCYGGQDVFALPGGNPDRSETLPETIVREIREELDVSVDVGAMILAGEMLLTQRNDDVLHVVFAAHNLQGEPTLNPTETTALDVVWKTTDELNQLNLYPNVGKKIQEWFDSAVDLGYVGRIEQQYFG</sequence>
<dbReference type="RefSeq" id="WP_191040436.1">
    <property type="nucleotide sequence ID" value="NZ_JACXAA010000006.1"/>
</dbReference>
<protein>
    <submittedName>
        <fullName evidence="4">NUDIX hydrolase</fullName>
    </submittedName>
</protein>
<dbReference type="InterPro" id="IPR020084">
    <property type="entry name" value="NUDIX_hydrolase_CS"/>
</dbReference>